<keyword evidence="2" id="KW-1185">Reference proteome</keyword>
<reference evidence="1" key="1">
    <citation type="journal article" date="2019" name="bioRxiv">
        <title>The Genome of the Zebra Mussel, Dreissena polymorpha: A Resource for Invasive Species Research.</title>
        <authorList>
            <person name="McCartney M.A."/>
            <person name="Auch B."/>
            <person name="Kono T."/>
            <person name="Mallez S."/>
            <person name="Zhang Y."/>
            <person name="Obille A."/>
            <person name="Becker A."/>
            <person name="Abrahante J.E."/>
            <person name="Garbe J."/>
            <person name="Badalamenti J.P."/>
            <person name="Herman A."/>
            <person name="Mangelson H."/>
            <person name="Liachko I."/>
            <person name="Sullivan S."/>
            <person name="Sone E.D."/>
            <person name="Koren S."/>
            <person name="Silverstein K.A.T."/>
            <person name="Beckman K.B."/>
            <person name="Gohl D.M."/>
        </authorList>
    </citation>
    <scope>NUCLEOTIDE SEQUENCE</scope>
    <source>
        <strain evidence="1">Duluth1</strain>
        <tissue evidence="1">Whole animal</tissue>
    </source>
</reference>
<organism evidence="1 2">
    <name type="scientific">Dreissena polymorpha</name>
    <name type="common">Zebra mussel</name>
    <name type="synonym">Mytilus polymorpha</name>
    <dbReference type="NCBI Taxonomy" id="45954"/>
    <lineage>
        <taxon>Eukaryota</taxon>
        <taxon>Metazoa</taxon>
        <taxon>Spiralia</taxon>
        <taxon>Lophotrochozoa</taxon>
        <taxon>Mollusca</taxon>
        <taxon>Bivalvia</taxon>
        <taxon>Autobranchia</taxon>
        <taxon>Heteroconchia</taxon>
        <taxon>Euheterodonta</taxon>
        <taxon>Imparidentia</taxon>
        <taxon>Neoheterodontei</taxon>
        <taxon>Myida</taxon>
        <taxon>Dreissenoidea</taxon>
        <taxon>Dreissenidae</taxon>
        <taxon>Dreissena</taxon>
    </lineage>
</organism>
<evidence type="ECO:0000313" key="2">
    <source>
        <dbReference type="Proteomes" id="UP000828390"/>
    </source>
</evidence>
<dbReference type="EMBL" id="JAIWYP010000015">
    <property type="protein sequence ID" value="KAH3705508.1"/>
    <property type="molecule type" value="Genomic_DNA"/>
</dbReference>
<dbReference type="Proteomes" id="UP000828390">
    <property type="component" value="Unassembled WGS sequence"/>
</dbReference>
<evidence type="ECO:0000313" key="1">
    <source>
        <dbReference type="EMBL" id="KAH3705508.1"/>
    </source>
</evidence>
<protein>
    <submittedName>
        <fullName evidence="1">Uncharacterized protein</fullName>
    </submittedName>
</protein>
<dbReference type="InterPro" id="IPR021109">
    <property type="entry name" value="Peptidase_aspartic_dom_sf"/>
</dbReference>
<name>A0A9D3YWP1_DREPO</name>
<dbReference type="AlphaFoldDB" id="A0A9D3YWP1"/>
<reference evidence="1" key="2">
    <citation type="submission" date="2020-11" db="EMBL/GenBank/DDBJ databases">
        <authorList>
            <person name="McCartney M.A."/>
            <person name="Auch B."/>
            <person name="Kono T."/>
            <person name="Mallez S."/>
            <person name="Becker A."/>
            <person name="Gohl D.M."/>
            <person name="Silverstein K.A.T."/>
            <person name="Koren S."/>
            <person name="Bechman K.B."/>
            <person name="Herman A."/>
            <person name="Abrahante J.E."/>
            <person name="Garbe J."/>
        </authorList>
    </citation>
    <scope>NUCLEOTIDE SEQUENCE</scope>
    <source>
        <strain evidence="1">Duluth1</strain>
        <tissue evidence="1">Whole animal</tissue>
    </source>
</reference>
<sequence length="116" mass="12926">MFSSNGSERYFQLRSAPNVLKTVNGEPMAVTGSVDLIVEMCGERFDISFVVCAIEADGILGQDFLKQHVDCINYKRSCLVIGNNVVPLWTGGAANQVCRVESMQYKEVKLQLLEQY</sequence>
<proteinExistence type="predicted"/>
<accession>A0A9D3YWP1</accession>
<comment type="caution">
    <text evidence="1">The sequence shown here is derived from an EMBL/GenBank/DDBJ whole genome shotgun (WGS) entry which is preliminary data.</text>
</comment>
<gene>
    <name evidence="1" type="ORF">DPMN_080584</name>
</gene>
<dbReference type="Gene3D" id="2.40.70.10">
    <property type="entry name" value="Acid Proteases"/>
    <property type="match status" value="1"/>
</dbReference>